<keyword evidence="2" id="KW-0411">Iron-sulfur</keyword>
<sequence>MQKEIKESDVIIFWGKNPKLSSLEPLEVLKNKKVIVIDPIKTEIAKMADLHISIKPKGDFFLAMLLCRFLYIYESADEEYLQKHTAGFEDFYELTQSIRIVSTLKEIDVNLGEIERVIELVESKKVIIICGGGVQKCRDKDDILRAIDAFGVMLGLYGEGGFDTPSGKFEFIDEHDCTLPSK</sequence>
<evidence type="ECO:0000256" key="1">
    <source>
        <dbReference type="ARBA" id="ARBA00023004"/>
    </source>
</evidence>
<reference evidence="4 5" key="1">
    <citation type="submission" date="2013-07" db="EMBL/GenBank/DDBJ databases">
        <title>Sulfurimonas hongkongensis AST-10 Genome Sequencing.</title>
        <authorList>
            <person name="Cai L."/>
            <person name="Zhang T."/>
        </authorList>
    </citation>
    <scope>NUCLEOTIDE SEQUENCE [LARGE SCALE GENOMIC DNA]</scope>
    <source>
        <strain evidence="4 5">AST-10</strain>
    </source>
</reference>
<organism evidence="4 5">
    <name type="scientific">Sulfurimonas hongkongensis</name>
    <dbReference type="NCBI Taxonomy" id="1172190"/>
    <lineage>
        <taxon>Bacteria</taxon>
        <taxon>Pseudomonadati</taxon>
        <taxon>Campylobacterota</taxon>
        <taxon>Epsilonproteobacteria</taxon>
        <taxon>Campylobacterales</taxon>
        <taxon>Sulfurimonadaceae</taxon>
        <taxon>Sulfurimonas</taxon>
    </lineage>
</organism>
<dbReference type="PANTHER" id="PTHR43742:SF6">
    <property type="entry name" value="OXIDOREDUCTASE YYAE-RELATED"/>
    <property type="match status" value="1"/>
</dbReference>
<proteinExistence type="predicted"/>
<dbReference type="Pfam" id="PF00384">
    <property type="entry name" value="Molybdopterin"/>
    <property type="match status" value="1"/>
</dbReference>
<dbReference type="InterPro" id="IPR050612">
    <property type="entry name" value="Prok_Mopterin_Oxidored"/>
</dbReference>
<dbReference type="PANTHER" id="PTHR43742">
    <property type="entry name" value="TRIMETHYLAMINE-N-OXIDE REDUCTASE"/>
    <property type="match status" value="1"/>
</dbReference>
<keyword evidence="2" id="KW-0479">Metal-binding</keyword>
<gene>
    <name evidence="4" type="ORF">M947_01810</name>
</gene>
<feature type="domain" description="Molybdopterin oxidoreductase" evidence="3">
    <location>
        <begin position="4"/>
        <end position="161"/>
    </location>
</feature>
<comment type="caution">
    <text evidence="4">The sequence shown here is derived from an EMBL/GenBank/DDBJ whole genome shotgun (WGS) entry which is preliminary data.</text>
</comment>
<evidence type="ECO:0000313" key="5">
    <source>
        <dbReference type="Proteomes" id="UP000015520"/>
    </source>
</evidence>
<accession>T0L3Y3</accession>
<dbReference type="RefSeq" id="WP_021286643.1">
    <property type="nucleotide sequence ID" value="NZ_AUPZ01000002.1"/>
</dbReference>
<dbReference type="SUPFAM" id="SSF53706">
    <property type="entry name" value="Formate dehydrogenase/DMSO reductase, domains 1-3"/>
    <property type="match status" value="1"/>
</dbReference>
<dbReference type="STRING" id="1172190.M947_01810"/>
<dbReference type="GO" id="GO:0016491">
    <property type="term" value="F:oxidoreductase activity"/>
    <property type="evidence" value="ECO:0007669"/>
    <property type="project" value="InterPro"/>
</dbReference>
<protein>
    <recommendedName>
        <fullName evidence="3">Molybdopterin oxidoreductase domain-containing protein</fullName>
    </recommendedName>
</protein>
<dbReference type="Gene3D" id="3.40.228.10">
    <property type="entry name" value="Dimethylsulfoxide Reductase, domain 2"/>
    <property type="match status" value="1"/>
</dbReference>
<dbReference type="InterPro" id="IPR006656">
    <property type="entry name" value="Mopterin_OxRdtase"/>
</dbReference>
<evidence type="ECO:0000256" key="2">
    <source>
        <dbReference type="ARBA" id="ARBA00023014"/>
    </source>
</evidence>
<evidence type="ECO:0000313" key="4">
    <source>
        <dbReference type="EMBL" id="EQB40563.1"/>
    </source>
</evidence>
<dbReference type="GO" id="GO:0051536">
    <property type="term" value="F:iron-sulfur cluster binding"/>
    <property type="evidence" value="ECO:0007669"/>
    <property type="project" value="UniProtKB-KW"/>
</dbReference>
<dbReference type="OrthoDB" id="9810782at2"/>
<dbReference type="AlphaFoldDB" id="T0L3Y3"/>
<dbReference type="Proteomes" id="UP000015520">
    <property type="component" value="Unassembled WGS sequence"/>
</dbReference>
<dbReference type="PATRIC" id="fig|1172190.3.peg.352"/>
<dbReference type="EMBL" id="AUPZ01000002">
    <property type="protein sequence ID" value="EQB40563.1"/>
    <property type="molecule type" value="Genomic_DNA"/>
</dbReference>
<evidence type="ECO:0000259" key="3">
    <source>
        <dbReference type="Pfam" id="PF00384"/>
    </source>
</evidence>
<keyword evidence="1" id="KW-0408">Iron</keyword>
<name>T0L3Y3_9BACT</name>
<dbReference type="eggNOG" id="COG0243">
    <property type="taxonomic scope" value="Bacteria"/>
</dbReference>
<keyword evidence="5" id="KW-1185">Reference proteome</keyword>